<proteinExistence type="predicted"/>
<reference evidence="1" key="1">
    <citation type="submission" date="2020-05" db="EMBL/GenBank/DDBJ databases">
        <authorList>
            <person name="Chiriac C."/>
            <person name="Salcher M."/>
            <person name="Ghai R."/>
            <person name="Kavagutti S V."/>
        </authorList>
    </citation>
    <scope>NUCLEOTIDE SEQUENCE</scope>
</reference>
<gene>
    <name evidence="1" type="ORF">UFOPK1835_01181</name>
</gene>
<protein>
    <submittedName>
        <fullName evidence="1">Unannotated protein</fullName>
    </submittedName>
</protein>
<dbReference type="AlphaFoldDB" id="A0A6J6HKM5"/>
<organism evidence="1">
    <name type="scientific">freshwater metagenome</name>
    <dbReference type="NCBI Taxonomy" id="449393"/>
    <lineage>
        <taxon>unclassified sequences</taxon>
        <taxon>metagenomes</taxon>
        <taxon>ecological metagenomes</taxon>
    </lineage>
</organism>
<evidence type="ECO:0000313" key="1">
    <source>
        <dbReference type="EMBL" id="CAB4612419.1"/>
    </source>
</evidence>
<sequence>MFLGVLAAATVAVLAFYGRAISAWTPPASRTDIVTAQHFVRMRGDEYEIDLGRGWRATDDPGAAWHVWWIPESRELVGLRTSWLPPPPGPAYMGPAFGKSVLDPHGMNQFTGMRVLGTTETRPSKSACDMMRPLPDGLDLLCGGTHNQSGLTN</sequence>
<name>A0A6J6HKM5_9ZZZZ</name>
<dbReference type="EMBL" id="CAEZUP010000047">
    <property type="protein sequence ID" value="CAB4612419.1"/>
    <property type="molecule type" value="Genomic_DNA"/>
</dbReference>
<accession>A0A6J6HKM5</accession>